<dbReference type="KEGG" id="dsi:Dsimw501_GD28752"/>
<protein>
    <submittedName>
        <fullName evidence="2">Uncharacterized protein</fullName>
    </submittedName>
</protein>
<dbReference type="Proteomes" id="UP000035880">
    <property type="component" value="Chromosome 2L"/>
</dbReference>
<gene>
    <name evidence="2" type="primary">Dsim\GD28752</name>
    <name evidence="2" type="ORF">Dsimw501_GD28752</name>
</gene>
<accession>A0A0J9TLH5</accession>
<sequence>MLPQHQQHGRRTMQDAGRRTQEAGCWMLACTASANYKQNISSPKRRREMRMRTKSTPT</sequence>
<evidence type="ECO:0000256" key="1">
    <source>
        <dbReference type="SAM" id="MobiDB-lite"/>
    </source>
</evidence>
<name>A0A0J9TLH5_DROSI</name>
<reference evidence="2" key="2">
    <citation type="submission" date="2014-06" db="EMBL/GenBank/DDBJ databases">
        <authorList>
            <person name="Hu T."/>
            <person name="Eisen M.B."/>
            <person name="Thornton K.R."/>
            <person name="Andolfatto P."/>
        </authorList>
    </citation>
    <scope>NUCLEOTIDE SEQUENCE</scope>
    <source>
        <strain evidence="2">W501</strain>
    </source>
</reference>
<feature type="region of interest" description="Disordered" evidence="1">
    <location>
        <begin position="38"/>
        <end position="58"/>
    </location>
</feature>
<reference evidence="2" key="1">
    <citation type="journal article" date="2013" name="Genome Res.">
        <title>A second-generation assembly of the Drosophila simulans genome provides new insights into patterns of lineage-specific divergence.</title>
        <authorList>
            <person name="Hu T.T."/>
            <person name="Eisen M.B."/>
            <person name="Thornton K.R."/>
            <person name="Andolfatto P."/>
        </authorList>
    </citation>
    <scope>NUCLEOTIDE SEQUENCE [LARGE SCALE GENOMIC DNA]</scope>
    <source>
        <strain evidence="2">W501</strain>
    </source>
</reference>
<proteinExistence type="predicted"/>
<feature type="region of interest" description="Disordered" evidence="1">
    <location>
        <begin position="1"/>
        <end position="20"/>
    </location>
</feature>
<evidence type="ECO:0000313" key="2">
    <source>
        <dbReference type="EMBL" id="KMY89795.1"/>
    </source>
</evidence>
<dbReference type="EMBL" id="CM002910">
    <property type="protein sequence ID" value="KMY89795.1"/>
    <property type="molecule type" value="Genomic_DNA"/>
</dbReference>
<reference evidence="2" key="3">
    <citation type="submission" date="2015-04" db="EMBL/GenBank/DDBJ databases">
        <authorList>
            <consortium name="FlyBase"/>
        </authorList>
    </citation>
    <scope>NUCLEOTIDE SEQUENCE</scope>
    <source>
        <strain evidence="2">W501</strain>
    </source>
</reference>
<dbReference type="Bgee" id="FBgn0270042">
    <property type="expression patterns" value="Expressed in male reproductive system and 1 other cell type or tissue"/>
</dbReference>
<feature type="compositionally biased region" description="Basic residues" evidence="1">
    <location>
        <begin position="43"/>
        <end position="58"/>
    </location>
</feature>
<dbReference type="AlphaFoldDB" id="A0A0J9TLH5"/>
<organism evidence="2">
    <name type="scientific">Drosophila simulans</name>
    <name type="common">Fruit fly</name>
    <dbReference type="NCBI Taxonomy" id="7240"/>
    <lineage>
        <taxon>Eukaryota</taxon>
        <taxon>Metazoa</taxon>
        <taxon>Ecdysozoa</taxon>
        <taxon>Arthropoda</taxon>
        <taxon>Hexapoda</taxon>
        <taxon>Insecta</taxon>
        <taxon>Pterygota</taxon>
        <taxon>Neoptera</taxon>
        <taxon>Endopterygota</taxon>
        <taxon>Diptera</taxon>
        <taxon>Brachycera</taxon>
        <taxon>Muscomorpha</taxon>
        <taxon>Ephydroidea</taxon>
        <taxon>Drosophilidae</taxon>
        <taxon>Drosophila</taxon>
        <taxon>Sophophora</taxon>
    </lineage>
</organism>